<dbReference type="AlphaFoldDB" id="A0A9D4SHB8"/>
<feature type="compositionally biased region" description="Acidic residues" evidence="1">
    <location>
        <begin position="482"/>
        <end position="492"/>
    </location>
</feature>
<feature type="compositionally biased region" description="Basic residues" evidence="1">
    <location>
        <begin position="497"/>
        <end position="515"/>
    </location>
</feature>
<evidence type="ECO:0000313" key="3">
    <source>
        <dbReference type="EMBL" id="KAH7641648.1"/>
    </source>
</evidence>
<dbReference type="PANTHER" id="PTHR36911:SF1">
    <property type="entry name" value="LIM ZINC-BINDING DOMAIN-CONTAINING PROTEIN"/>
    <property type="match status" value="1"/>
</dbReference>
<dbReference type="Proteomes" id="UP000828236">
    <property type="component" value="Unassembled WGS sequence"/>
</dbReference>
<keyword evidence="2" id="KW-0812">Transmembrane</keyword>
<organism evidence="3">
    <name type="scientific">Dermatophagoides farinae</name>
    <name type="common">American house dust mite</name>
    <dbReference type="NCBI Taxonomy" id="6954"/>
    <lineage>
        <taxon>Eukaryota</taxon>
        <taxon>Metazoa</taxon>
        <taxon>Ecdysozoa</taxon>
        <taxon>Arthropoda</taxon>
        <taxon>Chelicerata</taxon>
        <taxon>Arachnida</taxon>
        <taxon>Acari</taxon>
        <taxon>Acariformes</taxon>
        <taxon>Sarcoptiformes</taxon>
        <taxon>Astigmata</taxon>
        <taxon>Psoroptidia</taxon>
        <taxon>Analgoidea</taxon>
        <taxon>Pyroglyphidae</taxon>
        <taxon>Dermatophagoidinae</taxon>
        <taxon>Dermatophagoides</taxon>
    </lineage>
</organism>
<feature type="region of interest" description="Disordered" evidence="1">
    <location>
        <begin position="479"/>
        <end position="552"/>
    </location>
</feature>
<name>A0A9D4SHB8_DERFA</name>
<keyword evidence="2" id="KW-0472">Membrane</keyword>
<sequence>MLNARFQTAPTVFPCLDTFDVRLFWEVHRIDDYYYYYYSGQQYTQSSGPIVKSTNNDNLNVRHLIRLYWTKKDIVDKVLSAAVKHQRQLLHRHDIRQRRQRKPMWTLFTAHNRSWPSLSHFLNSNYDNNNNNIKKRKIRNKKIRYTTNLTNLHHHNSQPSHFFYSTRPSTLIEMKKFHYVREYSLDMESDDHDNHIGVVDNNNNDGNAAGGGGGLIKIPCDSFQPSEDIYYCIVYLILHKSAVLYENIPHCIPTIDRNIEQNGHVQLNGSTTLFRNIFVDGQHRAVSSSSLSYPSEIKFNYNTNNDESVMSNNNKETATITETFNENNSFNEYKSFIQKNRLDENHSMSTSINHNAFMDVRALNNSSVNRIPSNIRLIQKKQNAFQPMNHDSSNSLGEIETVIVQTHACSCKFDSNTNHVNQKIQELDLKTLNVNNKKTIIINLMITTCSKIVRKKFYESKSALLDHYLFNHIVDPNAYSDADVDDDDDDDVEEKRHLKNSTKKKQRNKRKKNNKIRIDQANNNNNNADSEKQIPIHNKNDDENNNNNTNMENKMNEFDIYNQIDSNEYYHNNPTVCIISIDKPEKYSFELKNIEPSIEWLSENPMLATYFTETLFNNNDNHNNNNNVVNDEDSSIDYSHFLVVRNGRSSIDPQLNIENRSQIHYIQSKHIRLEALSSMNLTLKFQQRLLYHKERDYNNNNNHDDDDDDDDNDNDNKHLLDHLFVNICRGFYSWIKQTVSMIAVKAFRLNKLANTQTVSTRKTTTSVTYAYTSNILSTNNIIEQQNNELSMINMPTFHIVSIILSIFIVLTFLIYAIIAFYGYMNNDYSHENIATKNNDDDDDDNNNKTFVRGHTVVTNNNDHIEKSIRNHNQRNKNNDNANNNRNSIVVHNGINSIITTSNEIKSIDDDDSISIDYHRTCDKRQQQSSQLDYYDIYEPLTTTKTIDASKSITNKIPFVNEQRQIVINSNDGSTTFQHSLKPSPPPLPPLLSTAKTVTRFGGYNNDQNNHTPFGHYRYCQSLPINQDITKQQQQTLPSSNHNDHHIQPVHLKTFMNDQNHYK</sequence>
<evidence type="ECO:0000256" key="2">
    <source>
        <dbReference type="SAM" id="Phobius"/>
    </source>
</evidence>
<gene>
    <name evidence="3" type="ORF">HUG17_4693</name>
</gene>
<accession>A0A9D4SHB8</accession>
<proteinExistence type="predicted"/>
<comment type="caution">
    <text evidence="3">The sequence shown here is derived from an EMBL/GenBank/DDBJ whole genome shotgun (WGS) entry which is preliminary data.</text>
</comment>
<feature type="compositionally biased region" description="Basic and acidic residues" evidence="1">
    <location>
        <begin position="529"/>
        <end position="542"/>
    </location>
</feature>
<keyword evidence="2" id="KW-1133">Transmembrane helix</keyword>
<evidence type="ECO:0000256" key="1">
    <source>
        <dbReference type="SAM" id="MobiDB-lite"/>
    </source>
</evidence>
<protein>
    <submittedName>
        <fullName evidence="3">Uncharacterized protein</fullName>
    </submittedName>
</protein>
<dbReference type="EMBL" id="SDOV01000004">
    <property type="protein sequence ID" value="KAH7641648.1"/>
    <property type="molecule type" value="Genomic_DNA"/>
</dbReference>
<feature type="transmembrane region" description="Helical" evidence="2">
    <location>
        <begin position="797"/>
        <end position="823"/>
    </location>
</feature>
<reference evidence="3" key="1">
    <citation type="submission" date="2020-06" db="EMBL/GenBank/DDBJ databases">
        <authorList>
            <person name="Ji K."/>
            <person name="Li J."/>
        </authorList>
    </citation>
    <scope>NUCLEOTIDE SEQUENCE</scope>
    <source>
        <strain evidence="3">JKM2019</strain>
        <tissue evidence="3">Whole body</tissue>
    </source>
</reference>
<dbReference type="PANTHER" id="PTHR36911">
    <property type="entry name" value="LIM ZINC-BINDING DOMAIN-CONTAINING PROTEIN-RELATED"/>
    <property type="match status" value="1"/>
</dbReference>
<reference evidence="3" key="2">
    <citation type="journal article" date="2021" name="World Allergy Organ. J.">
        <title>Chromosome-level assembly of Dermatophagoides farinae genome and transcriptome reveals two novel allergens Der f 37 and Der f 39.</title>
        <authorList>
            <person name="Chen J."/>
            <person name="Cai Z."/>
            <person name="Fan D."/>
            <person name="Hu J."/>
            <person name="Hou Y."/>
            <person name="He Y."/>
            <person name="Zhang Z."/>
            <person name="Zhao Z."/>
            <person name="Gao P."/>
            <person name="Hu W."/>
            <person name="Sun J."/>
            <person name="Li J."/>
            <person name="Ji K."/>
        </authorList>
    </citation>
    <scope>NUCLEOTIDE SEQUENCE</scope>
    <source>
        <strain evidence="3">JKM2019</strain>
    </source>
</reference>